<evidence type="ECO:0000256" key="1">
    <source>
        <dbReference type="SAM" id="SignalP"/>
    </source>
</evidence>
<keyword evidence="3" id="KW-1185">Reference proteome</keyword>
<dbReference type="RefSeq" id="WP_206722827.1">
    <property type="nucleotide sequence ID" value="NZ_CP071090.1"/>
</dbReference>
<evidence type="ECO:0008006" key="4">
    <source>
        <dbReference type="Google" id="ProtNLM"/>
    </source>
</evidence>
<name>A0ABX7NYU3_9BACT</name>
<proteinExistence type="predicted"/>
<feature type="signal peptide" evidence="1">
    <location>
        <begin position="1"/>
        <end position="24"/>
    </location>
</feature>
<feature type="chain" id="PRO_5045462711" description="HEAT repeat domain-containing protein" evidence="1">
    <location>
        <begin position="25"/>
        <end position="267"/>
    </location>
</feature>
<reference evidence="2 3" key="1">
    <citation type="submission" date="2021-02" db="EMBL/GenBank/DDBJ databases">
        <title>De Novo genome assembly of isolated myxobacteria.</title>
        <authorList>
            <person name="Stevens D.C."/>
        </authorList>
    </citation>
    <scope>NUCLEOTIDE SEQUENCE [LARGE SCALE GENOMIC DNA]</scope>
    <source>
        <strain evidence="3">SCPEA02</strain>
    </source>
</reference>
<evidence type="ECO:0000313" key="2">
    <source>
        <dbReference type="EMBL" id="QSQ21248.1"/>
    </source>
</evidence>
<dbReference type="EMBL" id="CP071090">
    <property type="protein sequence ID" value="QSQ21248.1"/>
    <property type="molecule type" value="Genomic_DNA"/>
</dbReference>
<organism evidence="2 3">
    <name type="scientific">Pyxidicoccus parkwayensis</name>
    <dbReference type="NCBI Taxonomy" id="2813578"/>
    <lineage>
        <taxon>Bacteria</taxon>
        <taxon>Pseudomonadati</taxon>
        <taxon>Myxococcota</taxon>
        <taxon>Myxococcia</taxon>
        <taxon>Myxococcales</taxon>
        <taxon>Cystobacterineae</taxon>
        <taxon>Myxococcaceae</taxon>
        <taxon>Pyxidicoccus</taxon>
    </lineage>
</organism>
<gene>
    <name evidence="2" type="ORF">JY651_39645</name>
</gene>
<keyword evidence="1" id="KW-0732">Signal</keyword>
<sequence length="267" mass="29011">MKKQVLFSSILCMALLLCSGRALALDIPPGGDALGHQLAASQVAVIAQLRSNDIETMSFATSVPLLGETPSEFRLVQDAYTADLRLAVGNYYLLFLAQDERGALSLATSIYSIVDVDPREAESYRAAIADYQQTQRDPRAFKRVALSMLGSSIPYLHYSAMSDLARRGLFTSDEGELLAKFANGGTSHPEVRKLALRQVGNLRLDTYADLLGAVLGNREEPTSVRVAALDGLRFMGRTDVIQRQAASVGESTSPKLKARLMEALNSR</sequence>
<protein>
    <recommendedName>
        <fullName evidence="4">HEAT repeat domain-containing protein</fullName>
    </recommendedName>
</protein>
<accession>A0ABX7NYU3</accession>
<dbReference type="Proteomes" id="UP000662747">
    <property type="component" value="Chromosome"/>
</dbReference>
<evidence type="ECO:0000313" key="3">
    <source>
        <dbReference type="Proteomes" id="UP000662747"/>
    </source>
</evidence>